<name>A0AA35IYP2_SACMI</name>
<keyword evidence="1" id="KW-0472">Membrane</keyword>
<keyword evidence="1" id="KW-1133">Transmembrane helix</keyword>
<keyword evidence="3" id="KW-1185">Reference proteome</keyword>
<reference evidence="2" key="1">
    <citation type="submission" date="2022-10" db="EMBL/GenBank/DDBJ databases">
        <authorList>
            <person name="Byrne P K."/>
        </authorList>
    </citation>
    <scope>NUCLEOTIDE SEQUENCE</scope>
    <source>
        <strain evidence="2">IFO1815</strain>
    </source>
</reference>
<feature type="transmembrane region" description="Helical" evidence="1">
    <location>
        <begin position="244"/>
        <end position="264"/>
    </location>
</feature>
<dbReference type="Pfam" id="PF10445">
    <property type="entry name" value="DUF2456"/>
    <property type="match status" value="1"/>
</dbReference>
<dbReference type="PANTHER" id="PTHR28297:SF1">
    <property type="entry name" value="FUNGAL PROTEIN"/>
    <property type="match status" value="1"/>
</dbReference>
<feature type="transmembrane region" description="Helical" evidence="1">
    <location>
        <begin position="20"/>
        <end position="49"/>
    </location>
</feature>
<dbReference type="AlphaFoldDB" id="A0AA35IYP2"/>
<proteinExistence type="predicted"/>
<evidence type="ECO:0000313" key="3">
    <source>
        <dbReference type="Proteomes" id="UP001161438"/>
    </source>
</evidence>
<sequence length="319" mass="36144">MKPTAPAPATQAGVRNSFWFIIFYLFVIQALGSAIISGGIEFAIAYAMYHSRVDLITLWAFPHTISGDCALSLFIQVGLTWASEEILVGFDDYKRPVFRLNKWITKPLPLGNDSNEEILPPRKRFIVDYFESKDNVILKQNTLYMNHNWLFAYLEINRGIIPKGNEATLKDFLMSQFIHDDSRSKLVNFIEWFVQKFIRSMILAIVMFIVIWPVTMGILAGIGHKIGSHDYYFNDYPLPQVMKLIYAVVIALISTPVTIIVIVLRNQFYEELYYEGLENGTLQQDQGNCIAGNNSSGSTDQDISTTKQLSAEAIAEAMA</sequence>
<dbReference type="InterPro" id="IPR018852">
    <property type="entry name" value="DUF2456"/>
</dbReference>
<dbReference type="RefSeq" id="XP_056082469.1">
    <property type="nucleotide sequence ID" value="XM_056222816.1"/>
</dbReference>
<evidence type="ECO:0000313" key="2">
    <source>
        <dbReference type="EMBL" id="CAI4039354.1"/>
    </source>
</evidence>
<feature type="transmembrane region" description="Helical" evidence="1">
    <location>
        <begin position="202"/>
        <end position="224"/>
    </location>
</feature>
<protein>
    <recommendedName>
        <fullName evidence="4">YHL026C-like protein</fullName>
    </recommendedName>
</protein>
<dbReference type="PANTHER" id="PTHR28297">
    <property type="entry name" value="FUNGAL PROTEIN"/>
    <property type="match status" value="1"/>
</dbReference>
<accession>A0AA35IYP2</accession>
<keyword evidence="1" id="KW-0812">Transmembrane</keyword>
<dbReference type="EMBL" id="OX365764">
    <property type="protein sequence ID" value="CAI4039354.1"/>
    <property type="molecule type" value="Genomic_DNA"/>
</dbReference>
<dbReference type="GeneID" id="80918565"/>
<dbReference type="Proteomes" id="UP001161438">
    <property type="component" value="Chromosome 8"/>
</dbReference>
<evidence type="ECO:0000256" key="1">
    <source>
        <dbReference type="SAM" id="Phobius"/>
    </source>
</evidence>
<organism evidence="2 3">
    <name type="scientific">Saccharomyces mikatae IFO 1815</name>
    <dbReference type="NCBI Taxonomy" id="226126"/>
    <lineage>
        <taxon>Eukaryota</taxon>
        <taxon>Fungi</taxon>
        <taxon>Dikarya</taxon>
        <taxon>Ascomycota</taxon>
        <taxon>Saccharomycotina</taxon>
        <taxon>Saccharomycetes</taxon>
        <taxon>Saccharomycetales</taxon>
        <taxon>Saccharomycetaceae</taxon>
        <taxon>Saccharomyces</taxon>
    </lineage>
</organism>
<gene>
    <name evidence="2" type="primary">SMKI08G0170</name>
    <name evidence="2" type="ORF">SMKI_08G0170</name>
</gene>
<evidence type="ECO:0008006" key="4">
    <source>
        <dbReference type="Google" id="ProtNLM"/>
    </source>
</evidence>